<dbReference type="eggNOG" id="KOG2936">
    <property type="taxonomic scope" value="Eukaryota"/>
</dbReference>
<dbReference type="GO" id="GO:0006457">
    <property type="term" value="P:protein folding"/>
    <property type="evidence" value="ECO:0007669"/>
    <property type="project" value="TreeGrafter"/>
</dbReference>
<evidence type="ECO:0000259" key="2">
    <source>
        <dbReference type="SMART" id="SM01000"/>
    </source>
</evidence>
<accession>A0A1Y5ID24</accession>
<organism evidence="3">
    <name type="scientific">Ostreococcus tauri</name>
    <name type="common">Marine green alga</name>
    <dbReference type="NCBI Taxonomy" id="70448"/>
    <lineage>
        <taxon>Eukaryota</taxon>
        <taxon>Viridiplantae</taxon>
        <taxon>Chlorophyta</taxon>
        <taxon>Mamiellophyceae</taxon>
        <taxon>Mamiellales</taxon>
        <taxon>Bathycoccaceae</taxon>
        <taxon>Ostreococcus</taxon>
    </lineage>
</organism>
<comment type="similarity">
    <text evidence="1">Belongs to the AHA1 family.</text>
</comment>
<dbReference type="InterPro" id="IPR036338">
    <property type="entry name" value="Aha1"/>
</dbReference>
<proteinExistence type="inferred from homology"/>
<dbReference type="SUPFAM" id="SSF103111">
    <property type="entry name" value="Activator of Hsp90 ATPase, Aha1"/>
    <property type="match status" value="1"/>
</dbReference>
<dbReference type="GO" id="GO:0005829">
    <property type="term" value="C:cytosol"/>
    <property type="evidence" value="ECO:0007669"/>
    <property type="project" value="TreeGrafter"/>
</dbReference>
<dbReference type="AlphaFoldDB" id="A0A1Y5ID24"/>
<evidence type="ECO:0000313" key="3">
    <source>
        <dbReference type="EMBL" id="OUS47391.1"/>
    </source>
</evidence>
<gene>
    <name evidence="3" type="ORF">BE221DRAFT_71063</name>
</gene>
<evidence type="ECO:0000256" key="1">
    <source>
        <dbReference type="ARBA" id="ARBA00006817"/>
    </source>
</evidence>
<sequence>MAKFGEGDPRWIVTERQDGTNINGWHWEVRLARANANANERNMMKWAKEKLETLLIGSDLAVPVAEGRATIVEMTKFEGDASVSTRKGGKKFGCFDLSFTLRWEARRETRADDLDDDDAVKGEIKVKEFCSTNDEDEYTFEVTTKDGSAEAKELFKSRVETSLKERGILLAKLRQFCDELKAQ</sequence>
<dbReference type="PANTHER" id="PTHR13009">
    <property type="entry name" value="HEAT SHOCK PROTEIN 90 HSP90 CO-CHAPERONE AHA-1"/>
    <property type="match status" value="1"/>
</dbReference>
<dbReference type="Proteomes" id="UP000195557">
    <property type="component" value="Unassembled WGS sequence"/>
</dbReference>
<dbReference type="Pfam" id="PF09229">
    <property type="entry name" value="Aha1_N"/>
    <property type="match status" value="1"/>
</dbReference>
<dbReference type="PANTHER" id="PTHR13009:SF21">
    <property type="entry name" value="ACTIVATOR OF HSP90 ATPASE"/>
    <property type="match status" value="1"/>
</dbReference>
<feature type="domain" description="Activator of Hsp90 ATPase AHSA1-like N-terminal" evidence="2">
    <location>
        <begin position="40"/>
        <end position="183"/>
    </location>
</feature>
<protein>
    <submittedName>
        <fullName evidence="3">AHA1, activator of heat shock 90kDa protein ATPase h</fullName>
    </submittedName>
</protein>
<dbReference type="GO" id="GO:0051087">
    <property type="term" value="F:protein-folding chaperone binding"/>
    <property type="evidence" value="ECO:0007669"/>
    <property type="project" value="InterPro"/>
</dbReference>
<dbReference type="GO" id="GO:0001671">
    <property type="term" value="F:ATPase activator activity"/>
    <property type="evidence" value="ECO:0007669"/>
    <property type="project" value="InterPro"/>
</dbReference>
<reference evidence="3" key="1">
    <citation type="submission" date="2017-04" db="EMBL/GenBank/DDBJ databases">
        <title>Population genomics of picophytoplankton unveils novel chromosome hypervariability.</title>
        <authorList>
            <consortium name="DOE Joint Genome Institute"/>
            <person name="Blanc-Mathieu R."/>
            <person name="Krasovec M."/>
            <person name="Hebrard M."/>
            <person name="Yau S."/>
            <person name="Desgranges E."/>
            <person name="Martin J."/>
            <person name="Schackwitz W."/>
            <person name="Kuo A."/>
            <person name="Salin G."/>
            <person name="Donnadieu C."/>
            <person name="Desdevises Y."/>
            <person name="Sanchez-Ferandin S."/>
            <person name="Moreau H."/>
            <person name="Rivals E."/>
            <person name="Grigoriev I.V."/>
            <person name="Grimsley N."/>
            <person name="Eyre-Walker A."/>
            <person name="Piganeau G."/>
        </authorList>
    </citation>
    <scope>NUCLEOTIDE SEQUENCE [LARGE SCALE GENOMIC DNA]</scope>
    <source>
        <strain evidence="3">RCC 1115</strain>
    </source>
</reference>
<dbReference type="InterPro" id="IPR015310">
    <property type="entry name" value="AHSA1-like_N"/>
</dbReference>
<dbReference type="SMART" id="SM01000">
    <property type="entry name" value="Aha1_N"/>
    <property type="match status" value="1"/>
</dbReference>
<name>A0A1Y5ID24_OSTTA</name>
<dbReference type="Gene3D" id="3.15.10.20">
    <property type="entry name" value="Activator of Hsp90 ATPase Aha1, N-terminal domain"/>
    <property type="match status" value="1"/>
</dbReference>
<keyword evidence="3" id="KW-0346">Stress response</keyword>
<dbReference type="EMBL" id="KZ155778">
    <property type="protein sequence ID" value="OUS47391.1"/>
    <property type="molecule type" value="Genomic_DNA"/>
</dbReference>